<dbReference type="OrthoDB" id="4157036at2759"/>
<organism evidence="2 3">
    <name type="scientific">Glarea lozoyensis (strain ATCC 20868 / MF5171)</name>
    <dbReference type="NCBI Taxonomy" id="1116229"/>
    <lineage>
        <taxon>Eukaryota</taxon>
        <taxon>Fungi</taxon>
        <taxon>Dikarya</taxon>
        <taxon>Ascomycota</taxon>
        <taxon>Pezizomycotina</taxon>
        <taxon>Leotiomycetes</taxon>
        <taxon>Helotiales</taxon>
        <taxon>Helotiaceae</taxon>
        <taxon>Glarea</taxon>
    </lineage>
</organism>
<reference evidence="2 3" key="1">
    <citation type="journal article" date="2013" name="BMC Genomics">
        <title>Genomics-driven discovery of the pneumocandin biosynthetic gene cluster in the fungus Glarea lozoyensis.</title>
        <authorList>
            <person name="Chen L."/>
            <person name="Yue Q."/>
            <person name="Zhang X."/>
            <person name="Xiang M."/>
            <person name="Wang C."/>
            <person name="Li S."/>
            <person name="Che Y."/>
            <person name="Ortiz-Lopez F.J."/>
            <person name="Bills G.F."/>
            <person name="Liu X."/>
            <person name="An Z."/>
        </authorList>
    </citation>
    <scope>NUCLEOTIDE SEQUENCE [LARGE SCALE GENOMIC DNA]</scope>
    <source>
        <strain evidence="3">ATCC 20868 / MF5171</strain>
    </source>
</reference>
<name>S3D142_GLAL2</name>
<feature type="region of interest" description="Disordered" evidence="1">
    <location>
        <begin position="372"/>
        <end position="397"/>
    </location>
</feature>
<feature type="compositionally biased region" description="Pro residues" evidence="1">
    <location>
        <begin position="261"/>
        <end position="277"/>
    </location>
</feature>
<accession>S3D142</accession>
<feature type="compositionally biased region" description="Low complexity" evidence="1">
    <location>
        <begin position="15"/>
        <end position="28"/>
    </location>
</feature>
<dbReference type="Proteomes" id="UP000016922">
    <property type="component" value="Unassembled WGS sequence"/>
</dbReference>
<evidence type="ECO:0000313" key="3">
    <source>
        <dbReference type="Proteomes" id="UP000016922"/>
    </source>
</evidence>
<dbReference type="eggNOG" id="ENOG502RW6U">
    <property type="taxonomic scope" value="Eukaryota"/>
</dbReference>
<evidence type="ECO:0000313" key="2">
    <source>
        <dbReference type="EMBL" id="EPE32237.1"/>
    </source>
</evidence>
<feature type="region of interest" description="Disordered" evidence="1">
    <location>
        <begin position="252"/>
        <end position="281"/>
    </location>
</feature>
<feature type="region of interest" description="Disordered" evidence="1">
    <location>
        <begin position="443"/>
        <end position="467"/>
    </location>
</feature>
<dbReference type="GeneID" id="19466423"/>
<feature type="region of interest" description="Disordered" evidence="1">
    <location>
        <begin position="1"/>
        <end position="40"/>
    </location>
</feature>
<gene>
    <name evidence="2" type="ORF">GLAREA_07370</name>
</gene>
<dbReference type="HOGENOM" id="CLU_469345_0_0_1"/>
<dbReference type="OMA" id="GMPSWTA"/>
<dbReference type="EMBL" id="KE145359">
    <property type="protein sequence ID" value="EPE32237.1"/>
    <property type="molecule type" value="Genomic_DNA"/>
</dbReference>
<sequence>MTSTITPSKTEDAGSPSRLPLIPRSLSSNTIPRRKVRRKDSFVLLSDSTDDAFSPHSSIYDAQYYSASEENTEKPDPVALTVPKSPSIRLIDENVRGGDTRTPSITIPDIEFLYGNGTMLDTITEQKSCQTMRSLARPKSVDHIRKMASLTHSDSFELSKVPRRMQSLSLDDLASIKLSYHNACHNIESKKCSPVPSIHEIYAQPKEPIHAPIVRPSTPPGMPSWTAGQVIGQPQRTATRQRNAIQRFFGLSGPMSIPSSSNPPPPYGSTNRPPPRFRPPRSSYAAIDQHPFTRAPIANTLERANPRLMGRRKAMNRVRFTASATARDSEQNMLRNAIEATSSSAINPITSIPETATVQSPQAACPHRRGRRAAMKSSSRRFNNPFSRSTNTERGGMELPYSTVRQSHLPTQPNIEGSPCHNDVPSARPSLEVSPVVAQGMAGSALSNSSTDHLMSGANPEPRRPHSAKNWCWKCAIDKVVVKLDTFWYNGAACLCFVCCGYDIDEDSHDRNRSDMGVYRLPHAGFRYLDGPCDFENPRTYLAPRQVVLDGTYGVAL</sequence>
<proteinExistence type="predicted"/>
<dbReference type="KEGG" id="glz:GLAREA_07370"/>
<protein>
    <submittedName>
        <fullName evidence="2">Uncharacterized protein</fullName>
    </submittedName>
</protein>
<keyword evidence="3" id="KW-1185">Reference proteome</keyword>
<evidence type="ECO:0000256" key="1">
    <source>
        <dbReference type="SAM" id="MobiDB-lite"/>
    </source>
</evidence>
<dbReference type="AlphaFoldDB" id="S3D142"/>
<dbReference type="RefSeq" id="XP_008080249.1">
    <property type="nucleotide sequence ID" value="XM_008082058.1"/>
</dbReference>
<feature type="compositionally biased region" description="Low complexity" evidence="1">
    <location>
        <begin position="380"/>
        <end position="389"/>
    </location>
</feature>